<dbReference type="EMBL" id="DP000011">
    <property type="protein sequence ID" value="ABA97785.1"/>
    <property type="molecule type" value="Genomic_DNA"/>
</dbReference>
<comment type="similarity">
    <text evidence="2">Belongs to the cysteine dioxygenase family.</text>
</comment>
<evidence type="ECO:0000256" key="1">
    <source>
        <dbReference type="ARBA" id="ARBA00001954"/>
    </source>
</evidence>
<dbReference type="PANTHER" id="PTHR22966:SF29">
    <property type="entry name" value="PLANT CYSTEINE OXIDASE 3"/>
    <property type="match status" value="1"/>
</dbReference>
<reference evidence="8" key="3">
    <citation type="submission" date="2006-01" db="EMBL/GenBank/DDBJ databases">
        <authorList>
            <person name="Buell R."/>
        </authorList>
    </citation>
    <scope>NUCLEOTIDE SEQUENCE</scope>
</reference>
<dbReference type="EC" id="1.13.11.20" evidence="3"/>
<keyword evidence="4" id="KW-0479">Metal-binding</keyword>
<dbReference type="InterPro" id="IPR012864">
    <property type="entry name" value="PCO/ADO"/>
</dbReference>
<reference evidence="8" key="1">
    <citation type="journal article" date="2005" name="BMC Biol.">
        <title>The sequence of rice chromosomes 11 and 12, rich in disease resistance genes and recent gene duplications.</title>
        <authorList>
            <consortium name="The rice chromosomes 11 and 12 sequencing consortia"/>
        </authorList>
    </citation>
    <scope>NUCLEOTIDE SEQUENCE [LARGE SCALE GENOMIC DNA]</scope>
</reference>
<dbReference type="AlphaFoldDB" id="Q2QTF3"/>
<accession>Q2QTF3</accession>
<dbReference type="Pfam" id="PF03578">
    <property type="entry name" value="HGWP"/>
    <property type="match status" value="4"/>
</dbReference>
<keyword evidence="5" id="KW-0560">Oxidoreductase</keyword>
<keyword evidence="6" id="KW-0408">Iron</keyword>
<comment type="catalytic activity">
    <reaction evidence="7">
        <text>L-cysteine + O2 = 3-sulfino-L-alanine + H(+)</text>
        <dbReference type="Rhea" id="RHEA:20441"/>
        <dbReference type="ChEBI" id="CHEBI:15378"/>
        <dbReference type="ChEBI" id="CHEBI:15379"/>
        <dbReference type="ChEBI" id="CHEBI:35235"/>
        <dbReference type="ChEBI" id="CHEBI:61085"/>
        <dbReference type="EC" id="1.13.11.20"/>
    </reaction>
    <physiologicalReaction direction="left-to-right" evidence="7">
        <dbReference type="Rhea" id="RHEA:20442"/>
    </physiologicalReaction>
</comment>
<evidence type="ECO:0000313" key="8">
    <source>
        <dbReference type="EMBL" id="ABA97785.1"/>
    </source>
</evidence>
<protein>
    <recommendedName>
        <fullName evidence="3">cysteine dioxygenase</fullName>
        <ecNumber evidence="3">1.13.11.20</ecNumber>
    </recommendedName>
</protein>
<evidence type="ECO:0000256" key="4">
    <source>
        <dbReference type="ARBA" id="ARBA00022723"/>
    </source>
</evidence>
<evidence type="ECO:0000256" key="6">
    <source>
        <dbReference type="ARBA" id="ARBA00023004"/>
    </source>
</evidence>
<name>Q2QTF3_ORYSJ</name>
<sequence>MPPLLGVYVFTDRLAFAAADWCFRLHGWPLCRRCWASTSLPTGLPSPLPTGVSACTAGLYAAVVGRLRLHRPAASSAADWCFRLHGWPIMLPLLGVYVFTDRLAFAAARLVFPPARLAFMPPLLGVYVFTDRLASAAADCHGAVWVFKQLIGYNIIAFRHVIYAGHGLETSQLFGQLAASPLRRLAFATAADSNNVFTDRPASVAADWCPRLYGWLVTPPFMGVHVFTNRLAFATAADSNNVFTDRPASVAADWCPRLYGWLVTPPFMGVHVFTNRLAFAAADWCLCRHG</sequence>
<evidence type="ECO:0000256" key="7">
    <source>
        <dbReference type="ARBA" id="ARBA00024284"/>
    </source>
</evidence>
<proteinExistence type="inferred from homology"/>
<evidence type="ECO:0000256" key="5">
    <source>
        <dbReference type="ARBA" id="ARBA00023002"/>
    </source>
</evidence>
<gene>
    <name evidence="8" type="ordered locus">LOC_Os12g19840</name>
</gene>
<dbReference type="PANTHER" id="PTHR22966">
    <property type="entry name" value="2-AMINOETHANETHIOL DIOXYGENASE"/>
    <property type="match status" value="1"/>
</dbReference>
<dbReference type="GO" id="GO:0046872">
    <property type="term" value="F:metal ion binding"/>
    <property type="evidence" value="ECO:0007669"/>
    <property type="project" value="UniProtKB-KW"/>
</dbReference>
<reference evidence="8" key="2">
    <citation type="submission" date="2005-04" db="EMBL/GenBank/DDBJ databases">
        <authorList>
            <person name="Buell C.R."/>
            <person name="Wing R.A."/>
            <person name="McCombie W.A."/>
            <person name="Ouyang S."/>
        </authorList>
    </citation>
    <scope>NUCLEOTIDE SEQUENCE</scope>
</reference>
<dbReference type="GO" id="GO:0017172">
    <property type="term" value="F:cysteine dioxygenase activity"/>
    <property type="evidence" value="ECO:0007669"/>
    <property type="project" value="UniProtKB-EC"/>
</dbReference>
<evidence type="ECO:0000256" key="2">
    <source>
        <dbReference type="ARBA" id="ARBA00006622"/>
    </source>
</evidence>
<organism evidence="8">
    <name type="scientific">Oryza sativa subsp. japonica</name>
    <name type="common">Rice</name>
    <dbReference type="NCBI Taxonomy" id="39947"/>
    <lineage>
        <taxon>Eukaryota</taxon>
        <taxon>Viridiplantae</taxon>
        <taxon>Streptophyta</taxon>
        <taxon>Embryophyta</taxon>
        <taxon>Tracheophyta</taxon>
        <taxon>Spermatophyta</taxon>
        <taxon>Magnoliopsida</taxon>
        <taxon>Liliopsida</taxon>
        <taxon>Poales</taxon>
        <taxon>Poaceae</taxon>
        <taxon>BOP clade</taxon>
        <taxon>Oryzoideae</taxon>
        <taxon>Oryzeae</taxon>
        <taxon>Oryzinae</taxon>
        <taxon>Oryza</taxon>
        <taxon>Oryza sativa</taxon>
    </lineage>
</organism>
<dbReference type="InterPro" id="IPR005213">
    <property type="entry name" value="HGWP_repeat"/>
</dbReference>
<evidence type="ECO:0000256" key="3">
    <source>
        <dbReference type="ARBA" id="ARBA00013133"/>
    </source>
</evidence>
<comment type="cofactor">
    <cofactor evidence="1">
        <name>Fe(2+)</name>
        <dbReference type="ChEBI" id="CHEBI:29033"/>
    </cofactor>
</comment>